<evidence type="ECO:0000313" key="2">
    <source>
        <dbReference type="EMBL" id="GAA4015620.1"/>
    </source>
</evidence>
<gene>
    <name evidence="2" type="ORF">GCM10022247_43180</name>
</gene>
<dbReference type="EMBL" id="BAABAL010000017">
    <property type="protein sequence ID" value="GAA4015620.1"/>
    <property type="molecule type" value="Genomic_DNA"/>
</dbReference>
<organism evidence="2 3">
    <name type="scientific">Allokutzneria multivorans</name>
    <dbReference type="NCBI Taxonomy" id="1142134"/>
    <lineage>
        <taxon>Bacteria</taxon>
        <taxon>Bacillati</taxon>
        <taxon>Actinomycetota</taxon>
        <taxon>Actinomycetes</taxon>
        <taxon>Pseudonocardiales</taxon>
        <taxon>Pseudonocardiaceae</taxon>
        <taxon>Allokutzneria</taxon>
    </lineage>
</organism>
<feature type="region of interest" description="Disordered" evidence="1">
    <location>
        <begin position="13"/>
        <end position="37"/>
    </location>
</feature>
<name>A0ABP7SRQ8_9PSEU</name>
<reference evidence="3" key="1">
    <citation type="journal article" date="2019" name="Int. J. Syst. Evol. Microbiol.">
        <title>The Global Catalogue of Microorganisms (GCM) 10K type strain sequencing project: providing services to taxonomists for standard genome sequencing and annotation.</title>
        <authorList>
            <consortium name="The Broad Institute Genomics Platform"/>
            <consortium name="The Broad Institute Genome Sequencing Center for Infectious Disease"/>
            <person name="Wu L."/>
            <person name="Ma J."/>
        </authorList>
    </citation>
    <scope>NUCLEOTIDE SEQUENCE [LARGE SCALE GENOMIC DNA]</scope>
    <source>
        <strain evidence="3">JCM 17342</strain>
    </source>
</reference>
<keyword evidence="3" id="KW-1185">Reference proteome</keyword>
<proteinExistence type="predicted"/>
<dbReference type="Proteomes" id="UP001501747">
    <property type="component" value="Unassembled WGS sequence"/>
</dbReference>
<evidence type="ECO:0000313" key="3">
    <source>
        <dbReference type="Proteomes" id="UP001501747"/>
    </source>
</evidence>
<accession>A0ABP7SRQ8</accession>
<comment type="caution">
    <text evidence="2">The sequence shown here is derived from an EMBL/GenBank/DDBJ whole genome shotgun (WGS) entry which is preliminary data.</text>
</comment>
<evidence type="ECO:0008006" key="4">
    <source>
        <dbReference type="Google" id="ProtNLM"/>
    </source>
</evidence>
<protein>
    <recommendedName>
        <fullName evidence="4">Lipoprotein</fullName>
    </recommendedName>
</protein>
<sequence length="103" mass="10429">MVGALVLAVSGCGANAQPNEPAPSPSQEKPPAVTVAKGQSGEVALKVGEVISVPPSEGAPLVKDAYVRLHLQGDAEWQYRAISPGRTKIPTSADGASVTVVIS</sequence>
<evidence type="ECO:0000256" key="1">
    <source>
        <dbReference type="SAM" id="MobiDB-lite"/>
    </source>
</evidence>